<evidence type="ECO:0000256" key="10">
    <source>
        <dbReference type="ARBA" id="ARBA00023268"/>
    </source>
</evidence>
<comment type="similarity">
    <text evidence="2">In the N-terminal section; belongs to the glycosyltransferase 51 family.</text>
</comment>
<keyword evidence="4" id="KW-0645">Protease</keyword>
<dbReference type="RefSeq" id="WP_100423301.1">
    <property type="nucleotide sequence ID" value="NZ_BOOX01000001.1"/>
</dbReference>
<dbReference type="InterPro" id="IPR036950">
    <property type="entry name" value="PBP_transglycosylase"/>
</dbReference>
<dbReference type="OrthoDB" id="9766909at2"/>
<dbReference type="Proteomes" id="UP000231693">
    <property type="component" value="Unassembled WGS sequence"/>
</dbReference>
<dbReference type="Pfam" id="PF00912">
    <property type="entry name" value="Transgly"/>
    <property type="match status" value="1"/>
</dbReference>
<dbReference type="GO" id="GO:0008658">
    <property type="term" value="F:penicillin binding"/>
    <property type="evidence" value="ECO:0007669"/>
    <property type="project" value="InterPro"/>
</dbReference>
<evidence type="ECO:0000313" key="18">
    <source>
        <dbReference type="Proteomes" id="UP000231693"/>
    </source>
</evidence>
<evidence type="ECO:0000256" key="11">
    <source>
        <dbReference type="ARBA" id="ARBA00023316"/>
    </source>
</evidence>
<gene>
    <name evidence="17" type="ORF">CLV28_2140</name>
</gene>
<dbReference type="PANTHER" id="PTHR32282">
    <property type="entry name" value="BINDING PROTEIN TRANSPEPTIDASE, PUTATIVE-RELATED"/>
    <property type="match status" value="1"/>
</dbReference>
<dbReference type="SUPFAM" id="SSF56601">
    <property type="entry name" value="beta-lactamase/transpeptidase-like"/>
    <property type="match status" value="1"/>
</dbReference>
<keyword evidence="6" id="KW-0808">Transferase</keyword>
<dbReference type="GO" id="GO:0008955">
    <property type="term" value="F:peptidoglycan glycosyltransferase activity"/>
    <property type="evidence" value="ECO:0007669"/>
    <property type="project" value="UniProtKB-EC"/>
</dbReference>
<dbReference type="Gene3D" id="3.40.710.10">
    <property type="entry name" value="DD-peptidase/beta-lactamase superfamily"/>
    <property type="match status" value="1"/>
</dbReference>
<dbReference type="GO" id="GO:0009252">
    <property type="term" value="P:peptidoglycan biosynthetic process"/>
    <property type="evidence" value="ECO:0007669"/>
    <property type="project" value="UniProtKB-KW"/>
</dbReference>
<evidence type="ECO:0000256" key="2">
    <source>
        <dbReference type="ARBA" id="ARBA00007739"/>
    </source>
</evidence>
<sequence length="779" mass="82574">MASSARSHGRHVTVFQLVALLLALVLVAGIGGILAGGLLIPVAAGTKTLADSAVQVFDDLPDDLEPGPLSQQSVIYANDGKTVIARYWTENRIVVGLDEVSQPMKDAVIATEDKRFWEHGGVDITGTTRAFVNNFSGGDVEGASTLTQQYVKNVLIEQAVRDDDPLAAEAARAQTNERKLREAKLAIALEKKMTKPEILEAYLNISQFGNGVYGVETAARYFFGKHAKDLNITESATIAGITKGPSAYDPTISETTMKNATGRRNTVLNLMYQQNYITLDQFNTARTSKLEDTLDLHPVEAGCAASQQYAFFCDYVTKEIVAQPAFGETAKDRQDLLYRGGLSIVTTVDPTMQKAAYKDITEAVPADDPSTLEAAISSVEPGTGKILAMAQNRPYNPAATDNAEGTVVNYSADMAHGASDGFQVGSNFKPFVLAEWLRSGHTLNETVNANKVPRNPSWFDTGSCSGPLADQEWTIANSEGNISGNVSVLKATAQSINTAFVDMGSKLKLCNIRDTAWDSGFRPSNAANPTVDDIELQAPMIIGTGVSSPLQMAAAYATFASGGTYCTPIAITKVTDADGKDLAVPGQDCEQSLDPKIANTVAYAMKGPLAPGGTAPHAALDRPAAGKTGTTQMSAQTWFTGYTPDLSTSVWVGSAEGNKQFNMDTTVKGVRYAPLYGSSIAAPTWHDFMTTALEGVPARDFAAPDPTMVGKPKPAYTPPADDDKDSDDGDKGKDSDNGSDKGGDKGGDAENTSNTLTDLLDDAASGQWDADLWGDGSNG</sequence>
<dbReference type="FunFam" id="1.10.3810.10:FF:000001">
    <property type="entry name" value="Penicillin-binding protein 1A"/>
    <property type="match status" value="1"/>
</dbReference>
<dbReference type="GO" id="GO:0006508">
    <property type="term" value="P:proteolysis"/>
    <property type="evidence" value="ECO:0007669"/>
    <property type="project" value="UniProtKB-KW"/>
</dbReference>
<evidence type="ECO:0000256" key="3">
    <source>
        <dbReference type="ARBA" id="ARBA00022645"/>
    </source>
</evidence>
<reference evidence="17 18" key="1">
    <citation type="submission" date="2017-11" db="EMBL/GenBank/DDBJ databases">
        <title>Genomic Encyclopedia of Archaeal and Bacterial Type Strains, Phase II (KMG-II): From Individual Species to Whole Genera.</title>
        <authorList>
            <person name="Goeker M."/>
        </authorList>
    </citation>
    <scope>NUCLEOTIDE SEQUENCE [LARGE SCALE GENOMIC DNA]</scope>
    <source>
        <strain evidence="17 18">DSM 25478</strain>
    </source>
</reference>
<dbReference type="GO" id="GO:0008360">
    <property type="term" value="P:regulation of cell shape"/>
    <property type="evidence" value="ECO:0007669"/>
    <property type="project" value="UniProtKB-KW"/>
</dbReference>
<evidence type="ECO:0000259" key="16">
    <source>
        <dbReference type="Pfam" id="PF00912"/>
    </source>
</evidence>
<comment type="caution">
    <text evidence="17">The sequence shown here is derived from an EMBL/GenBank/DDBJ whole genome shotgun (WGS) entry which is preliminary data.</text>
</comment>
<dbReference type="Pfam" id="PF00905">
    <property type="entry name" value="Transpeptidase"/>
    <property type="match status" value="1"/>
</dbReference>
<dbReference type="GO" id="GO:0009002">
    <property type="term" value="F:serine-type D-Ala-D-Ala carboxypeptidase activity"/>
    <property type="evidence" value="ECO:0007669"/>
    <property type="project" value="UniProtKB-EC"/>
</dbReference>
<keyword evidence="18" id="KW-1185">Reference proteome</keyword>
<dbReference type="InterPro" id="IPR001460">
    <property type="entry name" value="PCN-bd_Tpept"/>
</dbReference>
<keyword evidence="8" id="KW-0133">Cell shape</keyword>
<dbReference type="SUPFAM" id="SSF53955">
    <property type="entry name" value="Lysozyme-like"/>
    <property type="match status" value="1"/>
</dbReference>
<evidence type="ECO:0000256" key="8">
    <source>
        <dbReference type="ARBA" id="ARBA00022960"/>
    </source>
</evidence>
<feature type="region of interest" description="Disordered" evidence="14">
    <location>
        <begin position="703"/>
        <end position="779"/>
    </location>
</feature>
<evidence type="ECO:0000256" key="12">
    <source>
        <dbReference type="ARBA" id="ARBA00034000"/>
    </source>
</evidence>
<evidence type="ECO:0000256" key="13">
    <source>
        <dbReference type="ARBA" id="ARBA00049902"/>
    </source>
</evidence>
<evidence type="ECO:0000256" key="7">
    <source>
        <dbReference type="ARBA" id="ARBA00022801"/>
    </source>
</evidence>
<dbReference type="Gene3D" id="1.10.3810.10">
    <property type="entry name" value="Biosynthetic peptidoglycan transglycosylase-like"/>
    <property type="match status" value="1"/>
</dbReference>
<comment type="similarity">
    <text evidence="1">In the C-terminal section; belongs to the transpeptidase family.</text>
</comment>
<dbReference type="InterPro" id="IPR001264">
    <property type="entry name" value="Glyco_trans_51"/>
</dbReference>
<keyword evidence="9" id="KW-0573">Peptidoglycan synthesis</keyword>
<evidence type="ECO:0000256" key="5">
    <source>
        <dbReference type="ARBA" id="ARBA00022676"/>
    </source>
</evidence>
<comment type="catalytic activity">
    <reaction evidence="13">
        <text>[GlcNAc-(1-&gt;4)-Mur2Ac(oyl-L-Ala-gamma-D-Glu-L-Lys-D-Ala-D-Ala)](n)-di-trans,octa-cis-undecaprenyl diphosphate + beta-D-GlcNAc-(1-&gt;4)-Mur2Ac(oyl-L-Ala-gamma-D-Glu-L-Lys-D-Ala-D-Ala)-di-trans,octa-cis-undecaprenyl diphosphate = [GlcNAc-(1-&gt;4)-Mur2Ac(oyl-L-Ala-gamma-D-Glu-L-Lys-D-Ala-D-Ala)](n+1)-di-trans,octa-cis-undecaprenyl diphosphate + di-trans,octa-cis-undecaprenyl diphosphate + H(+)</text>
        <dbReference type="Rhea" id="RHEA:23708"/>
        <dbReference type="Rhea" id="RHEA-COMP:9602"/>
        <dbReference type="Rhea" id="RHEA-COMP:9603"/>
        <dbReference type="ChEBI" id="CHEBI:15378"/>
        <dbReference type="ChEBI" id="CHEBI:58405"/>
        <dbReference type="ChEBI" id="CHEBI:60033"/>
        <dbReference type="ChEBI" id="CHEBI:78435"/>
        <dbReference type="EC" id="2.4.99.28"/>
    </reaction>
</comment>
<protein>
    <submittedName>
        <fullName evidence="17">Membrane peptidoglycan carboxypeptidase</fullName>
    </submittedName>
</protein>
<dbReference type="InterPro" id="IPR050396">
    <property type="entry name" value="Glycosyltr_51/Transpeptidase"/>
</dbReference>
<evidence type="ECO:0000313" key="17">
    <source>
        <dbReference type="EMBL" id="PJJ70309.1"/>
    </source>
</evidence>
<evidence type="ECO:0000256" key="6">
    <source>
        <dbReference type="ARBA" id="ARBA00022679"/>
    </source>
</evidence>
<dbReference type="InterPro" id="IPR012338">
    <property type="entry name" value="Beta-lactam/transpept-like"/>
</dbReference>
<evidence type="ECO:0000256" key="14">
    <source>
        <dbReference type="SAM" id="MobiDB-lite"/>
    </source>
</evidence>
<dbReference type="EMBL" id="PGFE01000003">
    <property type="protein sequence ID" value="PJJ70309.1"/>
    <property type="molecule type" value="Genomic_DNA"/>
</dbReference>
<feature type="domain" description="Penicillin-binding protein transpeptidase" evidence="15">
    <location>
        <begin position="379"/>
        <end position="653"/>
    </location>
</feature>
<proteinExistence type="inferred from homology"/>
<feature type="domain" description="Glycosyl transferase family 51" evidence="16">
    <location>
        <begin position="83"/>
        <end position="271"/>
    </location>
</feature>
<keyword evidence="3 17" id="KW-0121">Carboxypeptidase</keyword>
<keyword evidence="5" id="KW-0328">Glycosyltransferase</keyword>
<evidence type="ECO:0000256" key="4">
    <source>
        <dbReference type="ARBA" id="ARBA00022670"/>
    </source>
</evidence>
<keyword evidence="7" id="KW-0378">Hydrolase</keyword>
<keyword evidence="10" id="KW-0511">Multifunctional enzyme</keyword>
<keyword evidence="11" id="KW-0961">Cell wall biogenesis/degradation</keyword>
<feature type="compositionally biased region" description="Basic and acidic residues" evidence="14">
    <location>
        <begin position="729"/>
        <end position="748"/>
    </location>
</feature>
<dbReference type="AlphaFoldDB" id="A0A2M9CEJ7"/>
<accession>A0A2M9CEJ7</accession>
<name>A0A2M9CEJ7_9CELL</name>
<dbReference type="PANTHER" id="PTHR32282:SF33">
    <property type="entry name" value="PEPTIDOGLYCAN GLYCOSYLTRANSFERASE"/>
    <property type="match status" value="1"/>
</dbReference>
<dbReference type="GO" id="GO:0071555">
    <property type="term" value="P:cell wall organization"/>
    <property type="evidence" value="ECO:0007669"/>
    <property type="project" value="UniProtKB-KW"/>
</dbReference>
<evidence type="ECO:0000259" key="15">
    <source>
        <dbReference type="Pfam" id="PF00905"/>
    </source>
</evidence>
<dbReference type="GO" id="GO:0030288">
    <property type="term" value="C:outer membrane-bounded periplasmic space"/>
    <property type="evidence" value="ECO:0007669"/>
    <property type="project" value="TreeGrafter"/>
</dbReference>
<organism evidence="17 18">
    <name type="scientific">Sediminihabitans luteus</name>
    <dbReference type="NCBI Taxonomy" id="1138585"/>
    <lineage>
        <taxon>Bacteria</taxon>
        <taxon>Bacillati</taxon>
        <taxon>Actinomycetota</taxon>
        <taxon>Actinomycetes</taxon>
        <taxon>Micrococcales</taxon>
        <taxon>Cellulomonadaceae</taxon>
        <taxon>Sediminihabitans</taxon>
    </lineage>
</organism>
<dbReference type="InterPro" id="IPR023346">
    <property type="entry name" value="Lysozyme-like_dom_sf"/>
</dbReference>
<evidence type="ECO:0000256" key="9">
    <source>
        <dbReference type="ARBA" id="ARBA00022984"/>
    </source>
</evidence>
<evidence type="ECO:0000256" key="1">
    <source>
        <dbReference type="ARBA" id="ARBA00007090"/>
    </source>
</evidence>
<comment type="catalytic activity">
    <reaction evidence="12">
        <text>Preferential cleavage: (Ac)2-L-Lys-D-Ala-|-D-Ala. Also transpeptidation of peptidyl-alanyl moieties that are N-acyl substituents of D-alanine.</text>
        <dbReference type="EC" id="3.4.16.4"/>
    </reaction>
</comment>